<dbReference type="PROSITE" id="PS50076">
    <property type="entry name" value="DNAJ_2"/>
    <property type="match status" value="1"/>
</dbReference>
<reference evidence="7" key="1">
    <citation type="journal article" date="2020" name="Fungal Divers.">
        <title>Resolving the Mortierellaceae phylogeny through synthesis of multi-gene phylogenetics and phylogenomics.</title>
        <authorList>
            <person name="Vandepol N."/>
            <person name="Liber J."/>
            <person name="Desiro A."/>
            <person name="Na H."/>
            <person name="Kennedy M."/>
            <person name="Barry K."/>
            <person name="Grigoriev I.V."/>
            <person name="Miller A.N."/>
            <person name="O'Donnell K."/>
            <person name="Stajich J.E."/>
            <person name="Bonito G."/>
        </authorList>
    </citation>
    <scope>NUCLEOTIDE SEQUENCE</scope>
    <source>
        <strain evidence="7">BC1065</strain>
    </source>
</reference>
<dbReference type="AlphaFoldDB" id="A0A9P6Q396"/>
<dbReference type="PRINTS" id="PR00625">
    <property type="entry name" value="JDOMAIN"/>
</dbReference>
<dbReference type="Pfam" id="PF09320">
    <property type="entry name" value="DUF1977"/>
    <property type="match status" value="1"/>
</dbReference>
<dbReference type="InterPro" id="IPR051100">
    <property type="entry name" value="DnaJ_subfamily_B/C"/>
</dbReference>
<keyword evidence="8" id="KW-1185">Reference proteome</keyword>
<evidence type="ECO:0000256" key="2">
    <source>
        <dbReference type="ARBA" id="ARBA00022692"/>
    </source>
</evidence>
<evidence type="ECO:0000313" key="7">
    <source>
        <dbReference type="EMBL" id="KAG0258895.1"/>
    </source>
</evidence>
<evidence type="ECO:0000256" key="1">
    <source>
        <dbReference type="ARBA" id="ARBA00004167"/>
    </source>
</evidence>
<name>A0A9P6Q396_9FUNG</name>
<dbReference type="GO" id="GO:0030544">
    <property type="term" value="F:Hsp70 protein binding"/>
    <property type="evidence" value="ECO:0007669"/>
    <property type="project" value="TreeGrafter"/>
</dbReference>
<evidence type="ECO:0000313" key="8">
    <source>
        <dbReference type="Proteomes" id="UP000807716"/>
    </source>
</evidence>
<dbReference type="SMART" id="SM00271">
    <property type="entry name" value="DnaJ"/>
    <property type="match status" value="1"/>
</dbReference>
<dbReference type="CDD" id="cd06257">
    <property type="entry name" value="DnaJ"/>
    <property type="match status" value="1"/>
</dbReference>
<comment type="caution">
    <text evidence="7">The sequence shown here is derived from an EMBL/GenBank/DDBJ whole genome shotgun (WGS) entry which is preliminary data.</text>
</comment>
<keyword evidence="2" id="KW-0812">Transmembrane</keyword>
<dbReference type="SUPFAM" id="SSF46565">
    <property type="entry name" value="Chaperone J-domain"/>
    <property type="match status" value="1"/>
</dbReference>
<dbReference type="GO" id="GO:0005789">
    <property type="term" value="C:endoplasmic reticulum membrane"/>
    <property type="evidence" value="ECO:0007669"/>
    <property type="project" value="TreeGrafter"/>
</dbReference>
<dbReference type="GO" id="GO:0071218">
    <property type="term" value="P:cellular response to misfolded protein"/>
    <property type="evidence" value="ECO:0007669"/>
    <property type="project" value="TreeGrafter"/>
</dbReference>
<dbReference type="EMBL" id="JAAAJB010000305">
    <property type="protein sequence ID" value="KAG0258895.1"/>
    <property type="molecule type" value="Genomic_DNA"/>
</dbReference>
<dbReference type="InterPro" id="IPR036869">
    <property type="entry name" value="J_dom_sf"/>
</dbReference>
<protein>
    <recommendedName>
        <fullName evidence="6">J domain-containing protein</fullName>
    </recommendedName>
</protein>
<dbReference type="InterPro" id="IPR015399">
    <property type="entry name" value="DUF1977_DnaJ-like"/>
</dbReference>
<gene>
    <name evidence="7" type="ORF">DFQ27_004403</name>
</gene>
<evidence type="ECO:0000256" key="4">
    <source>
        <dbReference type="ARBA" id="ARBA00023136"/>
    </source>
</evidence>
<evidence type="ECO:0000259" key="6">
    <source>
        <dbReference type="PROSITE" id="PS50076"/>
    </source>
</evidence>
<dbReference type="Proteomes" id="UP000807716">
    <property type="component" value="Unassembled WGS sequence"/>
</dbReference>
<dbReference type="InterPro" id="IPR001623">
    <property type="entry name" value="DnaJ_domain"/>
</dbReference>
<evidence type="ECO:0000256" key="3">
    <source>
        <dbReference type="ARBA" id="ARBA00022989"/>
    </source>
</evidence>
<organism evidence="7 8">
    <name type="scientific">Actinomortierella ambigua</name>
    <dbReference type="NCBI Taxonomy" id="1343610"/>
    <lineage>
        <taxon>Eukaryota</taxon>
        <taxon>Fungi</taxon>
        <taxon>Fungi incertae sedis</taxon>
        <taxon>Mucoromycota</taxon>
        <taxon>Mortierellomycotina</taxon>
        <taxon>Mortierellomycetes</taxon>
        <taxon>Mortierellales</taxon>
        <taxon>Mortierellaceae</taxon>
        <taxon>Actinomortierella</taxon>
    </lineage>
</organism>
<dbReference type="PANTHER" id="PTHR43908:SF3">
    <property type="entry name" value="AT29763P-RELATED"/>
    <property type="match status" value="1"/>
</dbReference>
<dbReference type="Gene3D" id="1.10.287.110">
    <property type="entry name" value="DnaJ domain"/>
    <property type="match status" value="1"/>
</dbReference>
<proteinExistence type="predicted"/>
<feature type="region of interest" description="Disordered" evidence="5">
    <location>
        <begin position="55"/>
        <end position="126"/>
    </location>
</feature>
<feature type="compositionally biased region" description="Low complexity" evidence="5">
    <location>
        <begin position="99"/>
        <end position="108"/>
    </location>
</feature>
<dbReference type="FunFam" id="1.10.287.110:FF:000070">
    <property type="entry name" value="Endoplasmic reticulum protein, putative"/>
    <property type="match status" value="1"/>
</dbReference>
<keyword evidence="4" id="KW-0472">Membrane</keyword>
<feature type="compositionally biased region" description="Basic and acidic residues" evidence="5">
    <location>
        <begin position="109"/>
        <end position="126"/>
    </location>
</feature>
<dbReference type="OrthoDB" id="1507364at2759"/>
<comment type="subcellular location">
    <subcellularLocation>
        <location evidence="1">Membrane</location>
        <topology evidence="1">Single-pass membrane protein</topology>
    </subcellularLocation>
</comment>
<sequence>MEVNKDEALRCLDIARRHLASNNFASARKFGNKSISLFPTPEARAFLAKVDQLEASTPASSAEGSPSQDSTSSFASSPKPSTSSSSSGLHQRKTAAAVSSSSSSSSSSRKTEHKPVEREYTQEQADAVKKVRACGGDFYKVLGVKKDATDAEIKKAYRKLALQMHPDKNSAPGADEAFKLISKAFTVLSDTQKRAIFDQHGPETGRSAGVNYDRQNPMGAGFGGGHGMHSFGEEISPEDLFNMFFGGGGFGGSFHSATFAGPGFSTRTYHRSPMGGRQQQQHFQQRQQNTASTLISLLPLLLIVLIPFLNRMLSGDSSDYGNPHNASGDFSLNARRGYTVPRTTQQHRVPYYVNEARFMSHFGASPNQATSEGIKTRQDVPLKNMRPLFVQLEKNVEGAFYTEKSAMCTRERREKQLAKDRAVGFFSIDRKRMAMAEKMKTPSCDVLMEKFGRTPFY</sequence>
<dbReference type="PANTHER" id="PTHR43908">
    <property type="entry name" value="AT29763P-RELATED"/>
    <property type="match status" value="1"/>
</dbReference>
<evidence type="ECO:0000256" key="5">
    <source>
        <dbReference type="SAM" id="MobiDB-lite"/>
    </source>
</evidence>
<feature type="compositionally biased region" description="Low complexity" evidence="5">
    <location>
        <begin position="70"/>
        <end position="87"/>
    </location>
</feature>
<feature type="domain" description="J" evidence="6">
    <location>
        <begin position="137"/>
        <end position="201"/>
    </location>
</feature>
<feature type="compositionally biased region" description="Polar residues" evidence="5">
    <location>
        <begin position="55"/>
        <end position="69"/>
    </location>
</feature>
<keyword evidence="3" id="KW-1133">Transmembrane helix</keyword>
<dbReference type="Pfam" id="PF00226">
    <property type="entry name" value="DnaJ"/>
    <property type="match status" value="1"/>
</dbReference>
<accession>A0A9P6Q396</accession>